<name>A0A3L6R731_PANMI</name>
<keyword evidence="3" id="KW-1185">Reference proteome</keyword>
<reference evidence="3" key="1">
    <citation type="journal article" date="2019" name="Nat. Commun.">
        <title>The genome of broomcorn millet.</title>
        <authorList>
            <person name="Zou C."/>
            <person name="Miki D."/>
            <person name="Li D."/>
            <person name="Tang Q."/>
            <person name="Xiao L."/>
            <person name="Rajput S."/>
            <person name="Deng P."/>
            <person name="Jia W."/>
            <person name="Huang R."/>
            <person name="Zhang M."/>
            <person name="Sun Y."/>
            <person name="Hu J."/>
            <person name="Fu X."/>
            <person name="Schnable P.S."/>
            <person name="Li F."/>
            <person name="Zhang H."/>
            <person name="Feng B."/>
            <person name="Zhu X."/>
            <person name="Liu R."/>
            <person name="Schnable J.C."/>
            <person name="Zhu J.-K."/>
            <person name="Zhang H."/>
        </authorList>
    </citation>
    <scope>NUCLEOTIDE SEQUENCE [LARGE SCALE GENOMIC DNA]</scope>
</reference>
<dbReference type="AlphaFoldDB" id="A0A3L6R731"/>
<accession>A0A3L6R731</accession>
<protein>
    <submittedName>
        <fullName evidence="2">Mevalonate kinase-like</fullName>
    </submittedName>
</protein>
<sequence>MSQDESLIASATTATSDRVRGSMEVHALAAQQDHPRGRARRVYGSAATAGAIDLYTTSSLRRLPAGEDGAAGAVELDLRDSGLTFSWPCSHVRAALGRWAARPGRRRRAPPMSWPPLTSSWRAKRSGGQPANQPREAAANAAGKRRWPGLVATRPTN</sequence>
<evidence type="ECO:0000313" key="3">
    <source>
        <dbReference type="Proteomes" id="UP000275267"/>
    </source>
</evidence>
<dbReference type="OrthoDB" id="1652964at2759"/>
<gene>
    <name evidence="2" type="ORF">C2845_PM06G05940</name>
</gene>
<proteinExistence type="predicted"/>
<evidence type="ECO:0000313" key="2">
    <source>
        <dbReference type="EMBL" id="RLM98145.1"/>
    </source>
</evidence>
<dbReference type="Proteomes" id="UP000275267">
    <property type="component" value="Unassembled WGS sequence"/>
</dbReference>
<dbReference type="STRING" id="4540.A0A3L6R731"/>
<dbReference type="GO" id="GO:0016301">
    <property type="term" value="F:kinase activity"/>
    <property type="evidence" value="ECO:0007669"/>
    <property type="project" value="UniProtKB-KW"/>
</dbReference>
<dbReference type="EMBL" id="PQIB02000009">
    <property type="protein sequence ID" value="RLM98145.1"/>
    <property type="molecule type" value="Genomic_DNA"/>
</dbReference>
<organism evidence="2 3">
    <name type="scientific">Panicum miliaceum</name>
    <name type="common">Proso millet</name>
    <name type="synonym">Broomcorn millet</name>
    <dbReference type="NCBI Taxonomy" id="4540"/>
    <lineage>
        <taxon>Eukaryota</taxon>
        <taxon>Viridiplantae</taxon>
        <taxon>Streptophyta</taxon>
        <taxon>Embryophyta</taxon>
        <taxon>Tracheophyta</taxon>
        <taxon>Spermatophyta</taxon>
        <taxon>Magnoliopsida</taxon>
        <taxon>Liliopsida</taxon>
        <taxon>Poales</taxon>
        <taxon>Poaceae</taxon>
        <taxon>PACMAD clade</taxon>
        <taxon>Panicoideae</taxon>
        <taxon>Panicodae</taxon>
        <taxon>Paniceae</taxon>
        <taxon>Panicinae</taxon>
        <taxon>Panicum</taxon>
        <taxon>Panicum sect. Panicum</taxon>
    </lineage>
</organism>
<feature type="compositionally biased region" description="Low complexity" evidence="1">
    <location>
        <begin position="129"/>
        <end position="142"/>
    </location>
</feature>
<evidence type="ECO:0000256" key="1">
    <source>
        <dbReference type="SAM" id="MobiDB-lite"/>
    </source>
</evidence>
<comment type="caution">
    <text evidence="2">The sequence shown here is derived from an EMBL/GenBank/DDBJ whole genome shotgun (WGS) entry which is preliminary data.</text>
</comment>
<feature type="region of interest" description="Disordered" evidence="1">
    <location>
        <begin position="100"/>
        <end position="157"/>
    </location>
</feature>